<accession>C7BUZ1</accession>
<keyword evidence="3" id="KW-1185">Reference proteome</keyword>
<gene>
    <name evidence="2" type="ORF">SRSM4_023</name>
</gene>
<dbReference type="RefSeq" id="YP_003097257.1">
    <property type="nucleotide sequence ID" value="NC_013085.1"/>
</dbReference>
<dbReference type="Gene3D" id="2.60.120.620">
    <property type="entry name" value="q2cbj1_9rhob like domain"/>
    <property type="match status" value="1"/>
</dbReference>
<evidence type="ECO:0000259" key="1">
    <source>
        <dbReference type="Pfam" id="PF13640"/>
    </source>
</evidence>
<dbReference type="KEGG" id="vg:8303270"/>
<sequence length="121" mass="14350">MANILNFYTSQYQERFRSTWIIKEYSVDLYYNIQRYNPGQGYHLQHCEDYCSETNRVMAWTLYLNDVTDGGGTRFVEYDETVDAVAGRLCIFPAYWTHSHHGIVSPTQTKYIVTGWYIYND</sequence>
<dbReference type="OrthoDB" id="11494at10239"/>
<name>C7BUZ1_9CAUD</name>
<evidence type="ECO:0000313" key="2">
    <source>
        <dbReference type="EMBL" id="CAR63220.1"/>
    </source>
</evidence>
<organism evidence="2 3">
    <name type="scientific">Synechococcus phage S-RSM4</name>
    <dbReference type="NCBI Taxonomy" id="555387"/>
    <lineage>
        <taxon>Viruses</taxon>
        <taxon>Duplodnaviria</taxon>
        <taxon>Heunggongvirae</taxon>
        <taxon>Uroviricota</taxon>
        <taxon>Caudoviricetes</taxon>
        <taxon>Pantevenvirales</taxon>
        <taxon>Kyanoviridae</taxon>
        <taxon>Gibbetvirus</taxon>
        <taxon>Gibbetvirus rsm4</taxon>
    </lineage>
</organism>
<dbReference type="Pfam" id="PF13640">
    <property type="entry name" value="2OG-FeII_Oxy_3"/>
    <property type="match status" value="1"/>
</dbReference>
<dbReference type="GeneID" id="8303270"/>
<reference evidence="2 3" key="1">
    <citation type="journal article" date="2009" name="Environ. Microbiol.">
        <title>Comparative genomics of marine cyanomyoviruses reveals the widespread occurrence of Synechococcus host genes localized to a hyperplastic region: implications for mechanisms of cyanophage evolution.</title>
        <authorList>
            <person name="Millard A.D."/>
            <person name="Zwirglmaier K."/>
            <person name="Downey M.J."/>
            <person name="Mann N.H."/>
            <person name="Scanlan D.J."/>
        </authorList>
    </citation>
    <scope>NUCLEOTIDE SEQUENCE</scope>
</reference>
<proteinExistence type="predicted"/>
<feature type="domain" description="Prolyl 4-hydroxylase alpha subunit Fe(2+) 2OG dioxygenase" evidence="1">
    <location>
        <begin position="32"/>
        <end position="117"/>
    </location>
</feature>
<evidence type="ECO:0000313" key="3">
    <source>
        <dbReference type="Proteomes" id="UP000001515"/>
    </source>
</evidence>
<dbReference type="InterPro" id="IPR044862">
    <property type="entry name" value="Pro_4_hyd_alph_FE2OG_OXY"/>
</dbReference>
<dbReference type="EMBL" id="FM207411">
    <property type="protein sequence ID" value="CAR63220.1"/>
    <property type="molecule type" value="Genomic_DNA"/>
</dbReference>
<protein>
    <submittedName>
        <fullName evidence="2">2OG-Fe(II) oxygenase family like protein</fullName>
    </submittedName>
</protein>
<dbReference type="Proteomes" id="UP000001515">
    <property type="component" value="Segment"/>
</dbReference>